<reference evidence="3" key="1">
    <citation type="journal article" date="2014" name="Proc. Natl. Acad. Sci. U.S.A.">
        <title>Extensive sampling of basidiomycete genomes demonstrates inadequacy of the white-rot/brown-rot paradigm for wood decay fungi.</title>
        <authorList>
            <person name="Riley R."/>
            <person name="Salamov A.A."/>
            <person name="Brown D.W."/>
            <person name="Nagy L.G."/>
            <person name="Floudas D."/>
            <person name="Held B.W."/>
            <person name="Levasseur A."/>
            <person name="Lombard V."/>
            <person name="Morin E."/>
            <person name="Otillar R."/>
            <person name="Lindquist E.A."/>
            <person name="Sun H."/>
            <person name="LaButti K.M."/>
            <person name="Schmutz J."/>
            <person name="Jabbour D."/>
            <person name="Luo H."/>
            <person name="Baker S.E."/>
            <person name="Pisabarro A.G."/>
            <person name="Walton J.D."/>
            <person name="Blanchette R.A."/>
            <person name="Henrissat B."/>
            <person name="Martin F."/>
            <person name="Cullen D."/>
            <person name="Hibbett D.S."/>
            <person name="Grigoriev I.V."/>
        </authorList>
    </citation>
    <scope>NUCLEOTIDE SEQUENCE [LARGE SCALE GENOMIC DNA]</scope>
    <source>
        <strain evidence="3">CBS 339.88</strain>
    </source>
</reference>
<dbReference type="Proteomes" id="UP000027222">
    <property type="component" value="Unassembled WGS sequence"/>
</dbReference>
<evidence type="ECO:0000256" key="1">
    <source>
        <dbReference type="SAM" id="Phobius"/>
    </source>
</evidence>
<dbReference type="EMBL" id="KL142388">
    <property type="protein sequence ID" value="KDR72690.1"/>
    <property type="molecule type" value="Genomic_DNA"/>
</dbReference>
<dbReference type="AlphaFoldDB" id="A0A067SP12"/>
<keyword evidence="3" id="KW-1185">Reference proteome</keyword>
<feature type="transmembrane region" description="Helical" evidence="1">
    <location>
        <begin position="33"/>
        <end position="53"/>
    </location>
</feature>
<organism evidence="2 3">
    <name type="scientific">Galerina marginata (strain CBS 339.88)</name>
    <dbReference type="NCBI Taxonomy" id="685588"/>
    <lineage>
        <taxon>Eukaryota</taxon>
        <taxon>Fungi</taxon>
        <taxon>Dikarya</taxon>
        <taxon>Basidiomycota</taxon>
        <taxon>Agaricomycotina</taxon>
        <taxon>Agaricomycetes</taxon>
        <taxon>Agaricomycetidae</taxon>
        <taxon>Agaricales</taxon>
        <taxon>Agaricineae</taxon>
        <taxon>Strophariaceae</taxon>
        <taxon>Galerina</taxon>
    </lineage>
</organism>
<evidence type="ECO:0000313" key="2">
    <source>
        <dbReference type="EMBL" id="KDR72690.1"/>
    </source>
</evidence>
<protein>
    <submittedName>
        <fullName evidence="2">Uncharacterized protein</fullName>
    </submittedName>
</protein>
<name>A0A067SP12_GALM3</name>
<feature type="transmembrane region" description="Helical" evidence="1">
    <location>
        <begin position="65"/>
        <end position="86"/>
    </location>
</feature>
<keyword evidence="1" id="KW-0812">Transmembrane</keyword>
<evidence type="ECO:0000313" key="3">
    <source>
        <dbReference type="Proteomes" id="UP000027222"/>
    </source>
</evidence>
<feature type="transmembrane region" description="Helical" evidence="1">
    <location>
        <begin position="98"/>
        <end position="117"/>
    </location>
</feature>
<proteinExistence type="predicted"/>
<gene>
    <name evidence="2" type="ORF">GALMADRAFT_761165</name>
</gene>
<sequence length="151" mass="16507">MSTISKITNFYTVPDRSITFYAIPTTPKAEIRIILSSSMIGMVFGAIHCTGIVDAVFRSPDTLNFWLVFSVATAIIPGLIALVALLRIWNEGTDSKVFTHLAGILTVFAFLSLPFYATARVGILASGFLSLGTLPEKALYTIPWTSYFPHV</sequence>
<keyword evidence="1" id="KW-0472">Membrane</keyword>
<accession>A0A067SP12</accession>
<dbReference type="HOGENOM" id="CLU_1731596_0_0_1"/>
<keyword evidence="1" id="KW-1133">Transmembrane helix</keyword>